<organism evidence="1 2">
    <name type="scientific">Nocardiopsis mangrovi</name>
    <dbReference type="NCBI Taxonomy" id="1179818"/>
    <lineage>
        <taxon>Bacteria</taxon>
        <taxon>Bacillati</taxon>
        <taxon>Actinomycetota</taxon>
        <taxon>Actinomycetes</taxon>
        <taxon>Streptosporangiales</taxon>
        <taxon>Nocardiopsidaceae</taxon>
        <taxon>Nocardiopsis</taxon>
    </lineage>
</organism>
<comment type="caution">
    <text evidence="1">The sequence shown here is derived from an EMBL/GenBank/DDBJ whole genome shotgun (WGS) entry which is preliminary data.</text>
</comment>
<dbReference type="Proteomes" id="UP001595923">
    <property type="component" value="Unassembled WGS sequence"/>
</dbReference>
<evidence type="ECO:0000313" key="2">
    <source>
        <dbReference type="Proteomes" id="UP001595923"/>
    </source>
</evidence>
<accession>A0ABV9E8C5</accession>
<name>A0ABV9E8C5_9ACTN</name>
<proteinExistence type="predicted"/>
<keyword evidence="2" id="KW-1185">Reference proteome</keyword>
<gene>
    <name evidence="1" type="ORF">ACFO4E_29110</name>
</gene>
<reference evidence="2" key="1">
    <citation type="journal article" date="2019" name="Int. J. Syst. Evol. Microbiol.">
        <title>The Global Catalogue of Microorganisms (GCM) 10K type strain sequencing project: providing services to taxonomists for standard genome sequencing and annotation.</title>
        <authorList>
            <consortium name="The Broad Institute Genomics Platform"/>
            <consortium name="The Broad Institute Genome Sequencing Center for Infectious Disease"/>
            <person name="Wu L."/>
            <person name="Ma J."/>
        </authorList>
    </citation>
    <scope>NUCLEOTIDE SEQUENCE [LARGE SCALE GENOMIC DNA]</scope>
    <source>
        <strain evidence="2">XZYJ18</strain>
    </source>
</reference>
<sequence length="125" mass="13553">MEFIWYGRAEGYTLRAGVEQEITWTSRKGGVPNPPYVSVLFADSVGNVVVRCDGGAPGAVRLIARKTDQGTGAVVADLFIGRFDATGQLSINEQCYAQERMRLVLVADTNTTVRDLKANVVFTPA</sequence>
<dbReference type="EMBL" id="JBHSFQ010000053">
    <property type="protein sequence ID" value="MFC4565933.1"/>
    <property type="molecule type" value="Genomic_DNA"/>
</dbReference>
<dbReference type="RefSeq" id="WP_378580366.1">
    <property type="nucleotide sequence ID" value="NZ_JBHSFQ010000053.1"/>
</dbReference>
<protein>
    <submittedName>
        <fullName evidence="1">Uncharacterized protein</fullName>
    </submittedName>
</protein>
<evidence type="ECO:0000313" key="1">
    <source>
        <dbReference type="EMBL" id="MFC4565933.1"/>
    </source>
</evidence>